<reference evidence="3" key="2">
    <citation type="journal article" date="2023" name="Science">
        <title>Genomic signatures of disease resistance in endangered staghorn corals.</title>
        <authorList>
            <person name="Vollmer S.V."/>
            <person name="Selwyn J.D."/>
            <person name="Despard B.A."/>
            <person name="Roesel C.L."/>
        </authorList>
    </citation>
    <scope>NUCLEOTIDE SEQUENCE</scope>
    <source>
        <strain evidence="3">K2</strain>
    </source>
</reference>
<dbReference type="AlphaFoldDB" id="A0AAD9Q7Q2"/>
<dbReference type="GO" id="GO:0003677">
    <property type="term" value="F:DNA binding"/>
    <property type="evidence" value="ECO:0007669"/>
    <property type="project" value="InterPro"/>
</dbReference>
<proteinExistence type="predicted"/>
<organism evidence="3 4">
    <name type="scientific">Acropora cervicornis</name>
    <name type="common">Staghorn coral</name>
    <dbReference type="NCBI Taxonomy" id="6130"/>
    <lineage>
        <taxon>Eukaryota</taxon>
        <taxon>Metazoa</taxon>
        <taxon>Cnidaria</taxon>
        <taxon>Anthozoa</taxon>
        <taxon>Hexacorallia</taxon>
        <taxon>Scleractinia</taxon>
        <taxon>Astrocoeniina</taxon>
        <taxon>Acroporidae</taxon>
        <taxon>Acropora</taxon>
    </lineage>
</organism>
<dbReference type="InterPro" id="IPR038717">
    <property type="entry name" value="Tc1-like_DDE_dom"/>
</dbReference>
<dbReference type="InterPro" id="IPR001523">
    <property type="entry name" value="Paired_dom"/>
</dbReference>
<dbReference type="InterPro" id="IPR009057">
    <property type="entry name" value="Homeodomain-like_sf"/>
</dbReference>
<dbReference type="Gene3D" id="3.30.420.10">
    <property type="entry name" value="Ribonuclease H-like superfamily/Ribonuclease H"/>
    <property type="match status" value="1"/>
</dbReference>
<dbReference type="GO" id="GO:0006355">
    <property type="term" value="P:regulation of DNA-templated transcription"/>
    <property type="evidence" value="ECO:0007669"/>
    <property type="project" value="InterPro"/>
</dbReference>
<evidence type="ECO:0000313" key="4">
    <source>
        <dbReference type="Proteomes" id="UP001249851"/>
    </source>
</evidence>
<comment type="caution">
    <text evidence="3">The sequence shown here is derived from an EMBL/GenBank/DDBJ whole genome shotgun (WGS) entry which is preliminary data.</text>
</comment>
<dbReference type="Gene3D" id="1.10.10.10">
    <property type="entry name" value="Winged helix-like DNA-binding domain superfamily/Winged helix DNA-binding domain"/>
    <property type="match status" value="2"/>
</dbReference>
<dbReference type="InterPro" id="IPR036397">
    <property type="entry name" value="RNaseH_sf"/>
</dbReference>
<gene>
    <name evidence="3" type="ORF">P5673_021905</name>
</gene>
<dbReference type="PANTHER" id="PTHR46564">
    <property type="entry name" value="TRANSPOSASE"/>
    <property type="match status" value="1"/>
</dbReference>
<dbReference type="PANTHER" id="PTHR46564:SF1">
    <property type="entry name" value="TRANSPOSASE"/>
    <property type="match status" value="1"/>
</dbReference>
<accession>A0AAD9Q7Q2</accession>
<evidence type="ECO:0000313" key="3">
    <source>
        <dbReference type="EMBL" id="KAK2556271.1"/>
    </source>
</evidence>
<dbReference type="EMBL" id="JARQWQ010000057">
    <property type="protein sequence ID" value="KAK2556271.1"/>
    <property type="molecule type" value="Genomic_DNA"/>
</dbReference>
<dbReference type="SMART" id="SM00351">
    <property type="entry name" value="PAX"/>
    <property type="match status" value="1"/>
</dbReference>
<reference evidence="3" key="1">
    <citation type="journal article" date="2023" name="G3 (Bethesda)">
        <title>Whole genome assembly and annotation of the endangered Caribbean coral Acropora cervicornis.</title>
        <authorList>
            <person name="Selwyn J.D."/>
            <person name="Vollmer S.V."/>
        </authorList>
    </citation>
    <scope>NUCLEOTIDE SEQUENCE</scope>
    <source>
        <strain evidence="3">K2</strain>
    </source>
</reference>
<feature type="domain" description="Paired" evidence="2">
    <location>
        <begin position="1"/>
        <end position="115"/>
    </location>
</feature>
<dbReference type="Proteomes" id="UP001249851">
    <property type="component" value="Unassembled WGS sequence"/>
</dbReference>
<dbReference type="Pfam" id="PF00292">
    <property type="entry name" value="PAX"/>
    <property type="match status" value="1"/>
</dbReference>
<keyword evidence="1" id="KW-0563">Paired box</keyword>
<dbReference type="Pfam" id="PF13358">
    <property type="entry name" value="DDE_3"/>
    <property type="match status" value="1"/>
</dbReference>
<name>A0AAD9Q7Q2_ACRCE</name>
<protein>
    <submittedName>
        <fullName evidence="3">Paired box protein Pax-1</fullName>
    </submittedName>
</protein>
<keyword evidence="4" id="KW-1185">Reference proteome</keyword>
<dbReference type="PROSITE" id="PS51057">
    <property type="entry name" value="PAIRED_2"/>
    <property type="match status" value="1"/>
</dbReference>
<dbReference type="SUPFAM" id="SSF46689">
    <property type="entry name" value="Homeodomain-like"/>
    <property type="match status" value="1"/>
</dbReference>
<evidence type="ECO:0000256" key="1">
    <source>
        <dbReference type="ARBA" id="ARBA00022724"/>
    </source>
</evidence>
<dbReference type="InterPro" id="IPR036388">
    <property type="entry name" value="WH-like_DNA-bd_sf"/>
</dbReference>
<sequence length="332" mass="37663">MGKSYPQVIRENILDLHNNFLSIRQISTQARVSTGFITKVIKEYNENNYSVPRRALSGCKESVLTENVRSYLEVEKLCKPSSYSDELQRRLLLDGVCLPGEVPSNASVRRFFNKELIMTKKKITQVPLESTEGPNIDSQNAFLAEISRLDPSSLHFFDETSVIRTEGNRKYGNSFIGERALEYQKYASNATYTVNLLHSALSVDHYNIIDGPSNGNEMLLFFEDALTMDNPDGSAVLERGDTVVMDNCGFHHGHFAEGMLRDMFDEYGVRLLFQPAYCPHLNTCELCFNQLKSFLRRFTLFAQQETQIAIAEGISSITQQNCVAYFKCCGYL</sequence>
<evidence type="ECO:0000259" key="2">
    <source>
        <dbReference type="PROSITE" id="PS51057"/>
    </source>
</evidence>